<dbReference type="PANTHER" id="PTHR40980">
    <property type="entry name" value="PLUG DOMAIN-CONTAINING PROTEIN"/>
    <property type="match status" value="1"/>
</dbReference>
<evidence type="ECO:0000256" key="1">
    <source>
        <dbReference type="ARBA" id="ARBA00004442"/>
    </source>
</evidence>
<comment type="subcellular location">
    <subcellularLocation>
        <location evidence="1">Cell outer membrane</location>
    </subcellularLocation>
</comment>
<dbReference type="EMBL" id="FWXT01000005">
    <property type="protein sequence ID" value="SMD06371.1"/>
    <property type="molecule type" value="Genomic_DNA"/>
</dbReference>
<dbReference type="RefSeq" id="WP_084241374.1">
    <property type="nucleotide sequence ID" value="NZ_FWXT01000005.1"/>
</dbReference>
<keyword evidence="7" id="KW-0675">Receptor</keyword>
<feature type="signal peptide" evidence="4">
    <location>
        <begin position="1"/>
        <end position="25"/>
    </location>
</feature>
<dbReference type="STRING" id="151894.SAMN04488524_4597"/>
<feature type="domain" description="Outer membrane protein beta-barrel" evidence="6">
    <location>
        <begin position="576"/>
        <end position="919"/>
    </location>
</feature>
<dbReference type="Gene3D" id="2.40.170.20">
    <property type="entry name" value="TonB-dependent receptor, beta-barrel domain"/>
    <property type="match status" value="1"/>
</dbReference>
<evidence type="ECO:0000256" key="2">
    <source>
        <dbReference type="ARBA" id="ARBA00023136"/>
    </source>
</evidence>
<dbReference type="Pfam" id="PF13715">
    <property type="entry name" value="CarbopepD_reg_2"/>
    <property type="match status" value="1"/>
</dbReference>
<evidence type="ECO:0000259" key="6">
    <source>
        <dbReference type="Pfam" id="PF14905"/>
    </source>
</evidence>
<name>A0A1W2E9F3_9SPHI</name>
<dbReference type="PANTHER" id="PTHR40980:SF5">
    <property type="entry name" value="TONB-DEPENDENT RECEPTOR"/>
    <property type="match status" value="1"/>
</dbReference>
<keyword evidence="3" id="KW-0998">Cell outer membrane</keyword>
<dbReference type="Gene3D" id="2.170.130.10">
    <property type="entry name" value="TonB-dependent receptor, plug domain"/>
    <property type="match status" value="1"/>
</dbReference>
<dbReference type="InterPro" id="IPR008969">
    <property type="entry name" value="CarboxyPept-like_regulatory"/>
</dbReference>
<gene>
    <name evidence="7" type="ORF">SAMN04488524_4597</name>
</gene>
<dbReference type="InterPro" id="IPR041700">
    <property type="entry name" value="OMP_b-brl_3"/>
</dbReference>
<keyword evidence="8" id="KW-1185">Reference proteome</keyword>
<sequence>MKSQLHLKKALFTVLFLIIGASAFAQTGKISGKVSDKKTGETLIGVTVKIKGTAKGASTDVEGRYIISALAQGKYTLEASYVGYATKNITDVEVKGGNSTVVDLVMEEAGSQKLNEVVITATVKQESVNTLYNRQRTSPSISDGISADQIRRSPDRNTSEVLKRVSGTSIQDNKFIIVRGLSDRYNATLLNNAILPSSEPDRKAFSFDIIPSNMVDNIIINKTASPDLPGDFSGGVVQVLTKDIPTENYIFVSAGTGFNSQSTFKDFQLGKKDGVENFGFVGKDRNIPGGIVSTAKYQQMSDYEKIASGKLFLNSFGINNSKAAPAQAYQISTGLRKTLKNDANIGAILSLNYRNSESLTKSERFEYNQDKTEFDFNDDVYKFSSSLGGLANLAYVKGNNKIAFKNIYNISLDNSYTQREGALVIDKIKRKGYSYDLVSKSLLNSQLEGEHKFSWKEFKLNWNLGYSYSDRLQPDLKSVNYDQKEGETEYQAVVPNGTASRTDASRFFSELFEDSYNGGLNIALPFTFLKEKSTFKAGVLKQYKERDFSARKFGYIRSFSTGSFDQNLLKLPVNEIFNPNNLNNNGFVLDEGTEATDKYDATSDLNAGYLMLDARFGKKLRATFGVRVEDSYQRINTADNSGNKLKVENQFTDILPSLNATYSLSDKMNLRLSVSNTVTRPELRELSNFGFFDYISKRVLIGNPDLKRSQNTNIDIKYEIFPGAGQIISVSGYYKYFKNPIEQIVSSGSVKNVTFQNANSATTYGMELEVRKTLGFINEGSFLQNLTAYTNAALIFSTVNLNSLISEITNRALQGQSPYLINAGLLYNDPKTNLSFNLLYNRIGERISEVGYQGYNDIYEKGRNMVDFQISKRVLNTRGELRLNLSDILNEKILFYQNNDNNKTYQKGDNIMNTARVGSGASLTFTYNFGLDKK</sequence>
<dbReference type="InterPro" id="IPR037066">
    <property type="entry name" value="Plug_dom_sf"/>
</dbReference>
<dbReference type="SUPFAM" id="SSF56935">
    <property type="entry name" value="Porins"/>
    <property type="match status" value="1"/>
</dbReference>
<evidence type="ECO:0000256" key="3">
    <source>
        <dbReference type="ARBA" id="ARBA00023237"/>
    </source>
</evidence>
<evidence type="ECO:0000313" key="8">
    <source>
        <dbReference type="Proteomes" id="UP000192756"/>
    </source>
</evidence>
<dbReference type="GO" id="GO:0009279">
    <property type="term" value="C:cell outer membrane"/>
    <property type="evidence" value="ECO:0007669"/>
    <property type="project" value="UniProtKB-SubCell"/>
</dbReference>
<evidence type="ECO:0000256" key="4">
    <source>
        <dbReference type="SAM" id="SignalP"/>
    </source>
</evidence>
<feature type="domain" description="TonB-dependent receptor plug" evidence="5">
    <location>
        <begin position="135"/>
        <end position="235"/>
    </location>
</feature>
<evidence type="ECO:0000313" key="7">
    <source>
        <dbReference type="EMBL" id="SMD06371.1"/>
    </source>
</evidence>
<accession>A0A1W2E9F3</accession>
<keyword evidence="4" id="KW-0732">Signal</keyword>
<protein>
    <submittedName>
        <fullName evidence="7">TonB-dependent receptor</fullName>
    </submittedName>
</protein>
<proteinExistence type="predicted"/>
<dbReference type="OrthoDB" id="9768470at2"/>
<keyword evidence="2" id="KW-0472">Membrane</keyword>
<evidence type="ECO:0000259" key="5">
    <source>
        <dbReference type="Pfam" id="PF07715"/>
    </source>
</evidence>
<dbReference type="InterPro" id="IPR036942">
    <property type="entry name" value="Beta-barrel_TonB_sf"/>
</dbReference>
<feature type="chain" id="PRO_5012935754" evidence="4">
    <location>
        <begin position="26"/>
        <end position="934"/>
    </location>
</feature>
<dbReference type="Proteomes" id="UP000192756">
    <property type="component" value="Unassembled WGS sequence"/>
</dbReference>
<organism evidence="7 8">
    <name type="scientific">Pedobacter africanus</name>
    <dbReference type="NCBI Taxonomy" id="151894"/>
    <lineage>
        <taxon>Bacteria</taxon>
        <taxon>Pseudomonadati</taxon>
        <taxon>Bacteroidota</taxon>
        <taxon>Sphingobacteriia</taxon>
        <taxon>Sphingobacteriales</taxon>
        <taxon>Sphingobacteriaceae</taxon>
        <taxon>Pedobacter</taxon>
    </lineage>
</organism>
<reference evidence="8" key="1">
    <citation type="submission" date="2017-04" db="EMBL/GenBank/DDBJ databases">
        <authorList>
            <person name="Varghese N."/>
            <person name="Submissions S."/>
        </authorList>
    </citation>
    <scope>NUCLEOTIDE SEQUENCE [LARGE SCALE GENOMIC DNA]</scope>
    <source>
        <strain evidence="8">DSM 12126</strain>
    </source>
</reference>
<dbReference type="Gene3D" id="2.60.40.1120">
    <property type="entry name" value="Carboxypeptidase-like, regulatory domain"/>
    <property type="match status" value="1"/>
</dbReference>
<dbReference type="Pfam" id="PF14905">
    <property type="entry name" value="OMP_b-brl_3"/>
    <property type="match status" value="1"/>
</dbReference>
<dbReference type="SUPFAM" id="SSF49464">
    <property type="entry name" value="Carboxypeptidase regulatory domain-like"/>
    <property type="match status" value="1"/>
</dbReference>
<dbReference type="AlphaFoldDB" id="A0A1W2E9F3"/>
<dbReference type="Pfam" id="PF07715">
    <property type="entry name" value="Plug"/>
    <property type="match status" value="1"/>
</dbReference>
<dbReference type="InterPro" id="IPR012910">
    <property type="entry name" value="Plug_dom"/>
</dbReference>